<reference evidence="2" key="1">
    <citation type="journal article" date="2023" name="G3 (Bethesda)">
        <title>Genome assembly and association tests identify interacting loci associated with vigor, precocity, and sex in interspecific pistachio rootstocks.</title>
        <authorList>
            <person name="Palmer W."/>
            <person name="Jacygrad E."/>
            <person name="Sagayaradj S."/>
            <person name="Cavanaugh K."/>
            <person name="Han R."/>
            <person name="Bertier L."/>
            <person name="Beede B."/>
            <person name="Kafkas S."/>
            <person name="Golino D."/>
            <person name="Preece J."/>
            <person name="Michelmore R."/>
        </authorList>
    </citation>
    <scope>NUCLEOTIDE SEQUENCE [LARGE SCALE GENOMIC DNA]</scope>
</reference>
<evidence type="ECO:0000313" key="2">
    <source>
        <dbReference type="Proteomes" id="UP001163603"/>
    </source>
</evidence>
<dbReference type="EMBL" id="CM047750">
    <property type="protein sequence ID" value="KAJ0007434.1"/>
    <property type="molecule type" value="Genomic_DNA"/>
</dbReference>
<accession>A0ACC0X1J6</accession>
<protein>
    <submittedName>
        <fullName evidence="1">Uncharacterized protein</fullName>
    </submittedName>
</protein>
<gene>
    <name evidence="1" type="ORF">Pint_29765</name>
</gene>
<dbReference type="Proteomes" id="UP001163603">
    <property type="component" value="Chromosome 15"/>
</dbReference>
<evidence type="ECO:0000313" key="1">
    <source>
        <dbReference type="EMBL" id="KAJ0007434.1"/>
    </source>
</evidence>
<sequence>MSYLFPKEVAQINILSKRWNQLRITFPVFDFDETYFLTEDESDPITSVVEENRLALRLKEFMEFVDTSLLRFCDLKFCMHKFRLFISVLYVEELVPYIDKWIRLAAEKEVKELDLDILIESDTMDTPYTLPQTIFSARSVITLRLVNCKLENISDTIRSNSLRKLLLDEVFINEDMVQKLSSECPLLEEMSFTECWGLKRLCVFKALKLKIMSVSLYRIESIRIESVEIVLLNLQELCLRFGTVRTPRVFNIVGCLQLKKLFFGGVSLMDQQFHYFISSFPLLEDLILEYCHFLERITISSNQLKKFGLSSCLSMEALDLDTPNLLSFTYKDSPIPTSRINALCPWQVKFDTDFTFDTQSCLKLREFLGVSNQIKDLKIDATPTVVCV</sequence>
<name>A0ACC0X1J6_9ROSI</name>
<organism evidence="1 2">
    <name type="scientific">Pistacia integerrima</name>
    <dbReference type="NCBI Taxonomy" id="434235"/>
    <lineage>
        <taxon>Eukaryota</taxon>
        <taxon>Viridiplantae</taxon>
        <taxon>Streptophyta</taxon>
        <taxon>Embryophyta</taxon>
        <taxon>Tracheophyta</taxon>
        <taxon>Spermatophyta</taxon>
        <taxon>Magnoliopsida</taxon>
        <taxon>eudicotyledons</taxon>
        <taxon>Gunneridae</taxon>
        <taxon>Pentapetalae</taxon>
        <taxon>rosids</taxon>
        <taxon>malvids</taxon>
        <taxon>Sapindales</taxon>
        <taxon>Anacardiaceae</taxon>
        <taxon>Pistacia</taxon>
    </lineage>
</organism>
<comment type="caution">
    <text evidence="1">The sequence shown here is derived from an EMBL/GenBank/DDBJ whole genome shotgun (WGS) entry which is preliminary data.</text>
</comment>
<proteinExistence type="predicted"/>
<keyword evidence="2" id="KW-1185">Reference proteome</keyword>